<dbReference type="AlphaFoldDB" id="A0A7C9PGQ6"/>
<dbReference type="PANTHER" id="PTHR24567:SF68">
    <property type="entry name" value="DNA-BINDING TRANSCRIPTIONAL DUAL REGULATOR CRP"/>
    <property type="match status" value="1"/>
</dbReference>
<dbReference type="InterPro" id="IPR000595">
    <property type="entry name" value="cNMP-bd_dom"/>
</dbReference>
<evidence type="ECO:0000313" key="6">
    <source>
        <dbReference type="EMBL" id="NDY91475.1"/>
    </source>
</evidence>
<dbReference type="InterPro" id="IPR018490">
    <property type="entry name" value="cNMP-bd_dom_sf"/>
</dbReference>
<proteinExistence type="predicted"/>
<dbReference type="PROSITE" id="PS51063">
    <property type="entry name" value="HTH_CRP_2"/>
    <property type="match status" value="1"/>
</dbReference>
<dbReference type="GO" id="GO:0005829">
    <property type="term" value="C:cytosol"/>
    <property type="evidence" value="ECO:0007669"/>
    <property type="project" value="TreeGrafter"/>
</dbReference>
<dbReference type="CDD" id="cd00038">
    <property type="entry name" value="CAP_ED"/>
    <property type="match status" value="1"/>
</dbReference>
<keyword evidence="7" id="KW-1185">Reference proteome</keyword>
<dbReference type="InterPro" id="IPR036388">
    <property type="entry name" value="WH-like_DNA-bd_sf"/>
</dbReference>
<dbReference type="SUPFAM" id="SSF46785">
    <property type="entry name" value="Winged helix' DNA-binding domain"/>
    <property type="match status" value="1"/>
</dbReference>
<protein>
    <submittedName>
        <fullName evidence="6">Crp/Fnr family transcriptional regulator</fullName>
    </submittedName>
</protein>
<accession>A0A7C9PGQ6</accession>
<evidence type="ECO:0000256" key="3">
    <source>
        <dbReference type="ARBA" id="ARBA00023163"/>
    </source>
</evidence>
<dbReference type="SUPFAM" id="SSF51206">
    <property type="entry name" value="cAMP-binding domain-like"/>
    <property type="match status" value="1"/>
</dbReference>
<organism evidence="6 7">
    <name type="scientific">Ideonella livida</name>
    <dbReference type="NCBI Taxonomy" id="2707176"/>
    <lineage>
        <taxon>Bacteria</taxon>
        <taxon>Pseudomonadati</taxon>
        <taxon>Pseudomonadota</taxon>
        <taxon>Betaproteobacteria</taxon>
        <taxon>Burkholderiales</taxon>
        <taxon>Sphaerotilaceae</taxon>
        <taxon>Ideonella</taxon>
    </lineage>
</organism>
<dbReference type="InterPro" id="IPR050397">
    <property type="entry name" value="Env_Response_Regulators"/>
</dbReference>
<keyword evidence="2" id="KW-0238">DNA-binding</keyword>
<dbReference type="GO" id="GO:0003700">
    <property type="term" value="F:DNA-binding transcription factor activity"/>
    <property type="evidence" value="ECO:0007669"/>
    <property type="project" value="TreeGrafter"/>
</dbReference>
<dbReference type="Gene3D" id="1.10.10.10">
    <property type="entry name" value="Winged helix-like DNA-binding domain superfamily/Winged helix DNA-binding domain"/>
    <property type="match status" value="1"/>
</dbReference>
<dbReference type="SMART" id="SM00100">
    <property type="entry name" value="cNMP"/>
    <property type="match status" value="1"/>
</dbReference>
<feature type="domain" description="HTH crp-type" evidence="5">
    <location>
        <begin position="176"/>
        <end position="244"/>
    </location>
</feature>
<keyword evidence="3" id="KW-0804">Transcription</keyword>
<dbReference type="Proteomes" id="UP000484255">
    <property type="component" value="Unassembled WGS sequence"/>
</dbReference>
<dbReference type="PANTHER" id="PTHR24567">
    <property type="entry name" value="CRP FAMILY TRANSCRIPTIONAL REGULATORY PROTEIN"/>
    <property type="match status" value="1"/>
</dbReference>
<dbReference type="InterPro" id="IPR012318">
    <property type="entry name" value="HTH_CRP"/>
</dbReference>
<sequence>MENRAFDLPRYLSVLPLFQEMTAEELQRLAQGCRLRRLARGDNIFRVGEPCEEFHVTVMGQVKLFALSPAGQEKVIELIGPGNSFAEALMFTDKPYIINAQALTDSLVLSVHKSAVVGEIERDPRFAMRMLAGISRRLHGLVHDVQAYSLHSGLQRVIGYLLRDLPEEAEEGATALRGTGAGCETLCREGDRPRELHVSLPVSKATIASRLSLTPEYFSRVLHELAGQGLIEIDKRDIRIPDAAALARFQMQ</sequence>
<dbReference type="GO" id="GO:0003677">
    <property type="term" value="F:DNA binding"/>
    <property type="evidence" value="ECO:0007669"/>
    <property type="project" value="UniProtKB-KW"/>
</dbReference>
<dbReference type="SMART" id="SM00419">
    <property type="entry name" value="HTH_CRP"/>
    <property type="match status" value="1"/>
</dbReference>
<dbReference type="InterPro" id="IPR036390">
    <property type="entry name" value="WH_DNA-bd_sf"/>
</dbReference>
<dbReference type="InterPro" id="IPR014710">
    <property type="entry name" value="RmlC-like_jellyroll"/>
</dbReference>
<keyword evidence="1" id="KW-0805">Transcription regulation</keyword>
<feature type="domain" description="Cyclic nucleotide-binding" evidence="4">
    <location>
        <begin position="17"/>
        <end position="137"/>
    </location>
</feature>
<evidence type="ECO:0000256" key="2">
    <source>
        <dbReference type="ARBA" id="ARBA00023125"/>
    </source>
</evidence>
<evidence type="ECO:0000313" key="7">
    <source>
        <dbReference type="Proteomes" id="UP000484255"/>
    </source>
</evidence>
<comment type="caution">
    <text evidence="6">The sequence shown here is derived from an EMBL/GenBank/DDBJ whole genome shotgun (WGS) entry which is preliminary data.</text>
</comment>
<dbReference type="PROSITE" id="PS50042">
    <property type="entry name" value="CNMP_BINDING_3"/>
    <property type="match status" value="1"/>
</dbReference>
<dbReference type="EMBL" id="JAAGOH010000009">
    <property type="protein sequence ID" value="NDY91475.1"/>
    <property type="molecule type" value="Genomic_DNA"/>
</dbReference>
<dbReference type="Gene3D" id="2.60.120.10">
    <property type="entry name" value="Jelly Rolls"/>
    <property type="match status" value="1"/>
</dbReference>
<dbReference type="RefSeq" id="WP_163457324.1">
    <property type="nucleotide sequence ID" value="NZ_JAAGOH010000009.1"/>
</dbReference>
<dbReference type="Pfam" id="PF00027">
    <property type="entry name" value="cNMP_binding"/>
    <property type="match status" value="1"/>
</dbReference>
<evidence type="ECO:0000259" key="4">
    <source>
        <dbReference type="PROSITE" id="PS50042"/>
    </source>
</evidence>
<evidence type="ECO:0000256" key="1">
    <source>
        <dbReference type="ARBA" id="ARBA00023015"/>
    </source>
</evidence>
<dbReference type="Pfam" id="PF13545">
    <property type="entry name" value="HTH_Crp_2"/>
    <property type="match status" value="1"/>
</dbReference>
<gene>
    <name evidence="6" type="ORF">G3A44_09775</name>
</gene>
<name>A0A7C9PGQ6_9BURK</name>
<reference evidence="6 7" key="1">
    <citation type="submission" date="2020-02" db="EMBL/GenBank/DDBJ databases">
        <title>Ideonella bacterium strain TBM-1.</title>
        <authorList>
            <person name="Chen W.-M."/>
        </authorList>
    </citation>
    <scope>NUCLEOTIDE SEQUENCE [LARGE SCALE GENOMIC DNA]</scope>
    <source>
        <strain evidence="6 7">TBM-1</strain>
    </source>
</reference>
<evidence type="ECO:0000259" key="5">
    <source>
        <dbReference type="PROSITE" id="PS51063"/>
    </source>
</evidence>